<name>A0A238BQQ5_9BILA</name>
<reference evidence="2 3" key="1">
    <citation type="submission" date="2015-12" db="EMBL/GenBank/DDBJ databases">
        <title>Draft genome of the nematode, Onchocerca flexuosa.</title>
        <authorList>
            <person name="Mitreva M."/>
        </authorList>
    </citation>
    <scope>NUCLEOTIDE SEQUENCE [LARGE SCALE GENOMIC DNA]</scope>
    <source>
        <strain evidence="2">Red Deer</strain>
    </source>
</reference>
<protein>
    <submittedName>
        <fullName evidence="2">Uncharacterized protein</fullName>
    </submittedName>
</protein>
<keyword evidence="3" id="KW-1185">Reference proteome</keyword>
<dbReference type="Proteomes" id="UP000242913">
    <property type="component" value="Unassembled WGS sequence"/>
</dbReference>
<feature type="region of interest" description="Disordered" evidence="1">
    <location>
        <begin position="1"/>
        <end position="41"/>
    </location>
</feature>
<feature type="compositionally biased region" description="Basic and acidic residues" evidence="1">
    <location>
        <begin position="67"/>
        <end position="78"/>
    </location>
</feature>
<proteinExistence type="predicted"/>
<dbReference type="AlphaFoldDB" id="A0A238BQQ5"/>
<evidence type="ECO:0000313" key="2">
    <source>
        <dbReference type="EMBL" id="OZC07582.1"/>
    </source>
</evidence>
<evidence type="ECO:0000256" key="1">
    <source>
        <dbReference type="SAM" id="MobiDB-lite"/>
    </source>
</evidence>
<dbReference type="EMBL" id="KZ270027">
    <property type="protein sequence ID" value="OZC07582.1"/>
    <property type="molecule type" value="Genomic_DNA"/>
</dbReference>
<feature type="region of interest" description="Disordered" evidence="1">
    <location>
        <begin position="63"/>
        <end position="82"/>
    </location>
</feature>
<organism evidence="2 3">
    <name type="scientific">Onchocerca flexuosa</name>
    <dbReference type="NCBI Taxonomy" id="387005"/>
    <lineage>
        <taxon>Eukaryota</taxon>
        <taxon>Metazoa</taxon>
        <taxon>Ecdysozoa</taxon>
        <taxon>Nematoda</taxon>
        <taxon>Chromadorea</taxon>
        <taxon>Rhabditida</taxon>
        <taxon>Spirurina</taxon>
        <taxon>Spiruromorpha</taxon>
        <taxon>Filarioidea</taxon>
        <taxon>Onchocercidae</taxon>
        <taxon>Onchocerca</taxon>
    </lineage>
</organism>
<dbReference type="Gene3D" id="1.10.260.100">
    <property type="match status" value="1"/>
</dbReference>
<evidence type="ECO:0000313" key="3">
    <source>
        <dbReference type="Proteomes" id="UP000242913"/>
    </source>
</evidence>
<accession>A0A238BQQ5</accession>
<dbReference type="OrthoDB" id="10042433at2759"/>
<gene>
    <name evidence="2" type="ORF">X798_05377</name>
</gene>
<sequence length="237" mass="26942">MGNVPSLFHGNNGFDGPFEKSSQANRSIGPPPISSSKDRQRNDPTVFLIKRLASSTASTALYPSHANLKETRDQRLQKSNDNSTFPISTLLTSHAPRIASPHFLPQSDTKFIYKRIISDKALDRIFKWTISVCSTLVRNPRMYSQILQNPRIYSQILRNPRMYSQILRNPRMYSQILRNPRMYSQILRNPLLLASRSPAAAVTINLEKAYVSTATAKRSSRSLPGYDDYFHNAKEIL</sequence>